<sequence>MTTWHAEQSRPGGAPQAPVAAHRPGPAAPVPQPALDYYLVHPDGPGGSVAAPEGLVVEEFVLGEDWAAVRLDSAAWTPADGHWWDCAAFSRSIRVDAQLRRRVVGVPRHEAATAYRLLGGGELPGEKALRGHFHDGQPLSTAAPLRLNPHPAGAGMRDSRVYRVLFAADLRPDGLANLRGGWRMASTGDPADPEARVIGVASRRVGADSFTWHLRRIGAGGPWCLDLSADLAGGADRLGPLLRELTAALRMQGLIPVTIERFS</sequence>
<dbReference type="Proteomes" id="UP001611075">
    <property type="component" value="Unassembled WGS sequence"/>
</dbReference>
<name>A0ABW7SMW9_9ACTN</name>
<accession>A0ABW7SMW9</accession>
<comment type="caution">
    <text evidence="2">The sequence shown here is derived from an EMBL/GenBank/DDBJ whole genome shotgun (WGS) entry which is preliminary data.</text>
</comment>
<organism evidence="2 3">
    <name type="scientific">Micromonospora rubida</name>
    <dbReference type="NCBI Taxonomy" id="2697657"/>
    <lineage>
        <taxon>Bacteria</taxon>
        <taxon>Bacillati</taxon>
        <taxon>Actinomycetota</taxon>
        <taxon>Actinomycetes</taxon>
        <taxon>Micromonosporales</taxon>
        <taxon>Micromonosporaceae</taxon>
        <taxon>Micromonospora</taxon>
    </lineage>
</organism>
<evidence type="ECO:0000313" key="2">
    <source>
        <dbReference type="EMBL" id="MFI0794515.1"/>
    </source>
</evidence>
<proteinExistence type="predicted"/>
<protein>
    <submittedName>
        <fullName evidence="2">Uncharacterized protein</fullName>
    </submittedName>
</protein>
<evidence type="ECO:0000256" key="1">
    <source>
        <dbReference type="SAM" id="MobiDB-lite"/>
    </source>
</evidence>
<evidence type="ECO:0000313" key="3">
    <source>
        <dbReference type="Proteomes" id="UP001611075"/>
    </source>
</evidence>
<dbReference type="RefSeq" id="WP_396680900.1">
    <property type="nucleotide sequence ID" value="NZ_JBIRPU010000011.1"/>
</dbReference>
<dbReference type="EMBL" id="JBIRPU010000011">
    <property type="protein sequence ID" value="MFI0794515.1"/>
    <property type="molecule type" value="Genomic_DNA"/>
</dbReference>
<keyword evidence="3" id="KW-1185">Reference proteome</keyword>
<reference evidence="2 3" key="1">
    <citation type="submission" date="2024-10" db="EMBL/GenBank/DDBJ databases">
        <title>The Natural Products Discovery Center: Release of the First 8490 Sequenced Strains for Exploring Actinobacteria Biosynthetic Diversity.</title>
        <authorList>
            <person name="Kalkreuter E."/>
            <person name="Kautsar S.A."/>
            <person name="Yang D."/>
            <person name="Bader C.D."/>
            <person name="Teijaro C.N."/>
            <person name="Fluegel L."/>
            <person name="Davis C.M."/>
            <person name="Simpson J.R."/>
            <person name="Lauterbach L."/>
            <person name="Steele A.D."/>
            <person name="Gui C."/>
            <person name="Meng S."/>
            <person name="Li G."/>
            <person name="Viehrig K."/>
            <person name="Ye F."/>
            <person name="Su P."/>
            <person name="Kiefer A.F."/>
            <person name="Nichols A."/>
            <person name="Cepeda A.J."/>
            <person name="Yan W."/>
            <person name="Fan B."/>
            <person name="Jiang Y."/>
            <person name="Adhikari A."/>
            <person name="Zheng C.-J."/>
            <person name="Schuster L."/>
            <person name="Cowan T.M."/>
            <person name="Smanski M.J."/>
            <person name="Chevrette M.G."/>
            <person name="De Carvalho L.P.S."/>
            <person name="Shen B."/>
        </authorList>
    </citation>
    <scope>NUCLEOTIDE SEQUENCE [LARGE SCALE GENOMIC DNA]</scope>
    <source>
        <strain evidence="2 3">NPDC021253</strain>
    </source>
</reference>
<gene>
    <name evidence="2" type="ORF">ACH4OY_17790</name>
</gene>
<feature type="region of interest" description="Disordered" evidence="1">
    <location>
        <begin position="1"/>
        <end position="26"/>
    </location>
</feature>